<protein>
    <submittedName>
        <fullName evidence="2">Uncharacterized protein</fullName>
    </submittedName>
</protein>
<accession>A0A316YUK3</accession>
<dbReference type="InParanoid" id="A0A316YUK3"/>
<evidence type="ECO:0000313" key="3">
    <source>
        <dbReference type="Proteomes" id="UP000245768"/>
    </source>
</evidence>
<name>A0A316YUK3_9BASI</name>
<evidence type="ECO:0000313" key="2">
    <source>
        <dbReference type="EMBL" id="PWN92949.1"/>
    </source>
</evidence>
<evidence type="ECO:0000256" key="1">
    <source>
        <dbReference type="SAM" id="MobiDB-lite"/>
    </source>
</evidence>
<dbReference type="GeneID" id="37042237"/>
<dbReference type="AlphaFoldDB" id="A0A316YUK3"/>
<dbReference type="RefSeq" id="XP_025380147.1">
    <property type="nucleotide sequence ID" value="XM_025520321.1"/>
</dbReference>
<dbReference type="OrthoDB" id="3360715at2759"/>
<feature type="region of interest" description="Disordered" evidence="1">
    <location>
        <begin position="160"/>
        <end position="210"/>
    </location>
</feature>
<dbReference type="EMBL" id="KZ819634">
    <property type="protein sequence ID" value="PWN92949.1"/>
    <property type="molecule type" value="Genomic_DNA"/>
</dbReference>
<dbReference type="STRING" id="215250.A0A316YUK3"/>
<organism evidence="2 3">
    <name type="scientific">Acaromyces ingoldii</name>
    <dbReference type="NCBI Taxonomy" id="215250"/>
    <lineage>
        <taxon>Eukaryota</taxon>
        <taxon>Fungi</taxon>
        <taxon>Dikarya</taxon>
        <taxon>Basidiomycota</taxon>
        <taxon>Ustilaginomycotina</taxon>
        <taxon>Exobasidiomycetes</taxon>
        <taxon>Exobasidiales</taxon>
        <taxon>Cryptobasidiaceae</taxon>
        <taxon>Acaromyces</taxon>
    </lineage>
</organism>
<proteinExistence type="predicted"/>
<gene>
    <name evidence="2" type="ORF">FA10DRAFT_263677</name>
</gene>
<keyword evidence="3" id="KW-1185">Reference proteome</keyword>
<sequence>MERLEEARVQEGFHALLQSALLHAKTEGLLSDADLQRADADFQITAPSLTLFFAALQARGDPPSIQAPSGAFELTRDNAPESFASFFALWQSCVPKIKSLNSEARHDLALLLCDREAASSPLRGDVARLAADIKTVAIDIVQRRTFQMRFQADLDEALGHRASTEYTPPPGYETGASEQKSSQTGRRPPPLPPKNGALPPQTSGALPPDEDTLSLIRETLFAALGDSIATNPSLRDVMRRGPTWASRAYYASLCLAILDVALTRVATHAAEVEVRTVQLNDHAVEPIRRSSCPANLVSLLVQLGHVAERCQSLREADDERAIKDAERGQETPEGARLVDELTQRLLGDVGERRRSEDIERREADLQRQVGETAIMINRLAMAMFEIPSFRERQADAFRVLGAITAL</sequence>
<dbReference type="Proteomes" id="UP000245768">
    <property type="component" value="Unassembled WGS sequence"/>
</dbReference>
<reference evidence="2" key="1">
    <citation type="journal article" date="2018" name="Mol. Biol. Evol.">
        <title>Broad Genomic Sampling Reveals a Smut Pathogenic Ancestry of the Fungal Clade Ustilaginomycotina.</title>
        <authorList>
            <person name="Kijpornyongpan T."/>
            <person name="Mondo S.J."/>
            <person name="Barry K."/>
            <person name="Sandor L."/>
            <person name="Lee J."/>
            <person name="Lipzen A."/>
            <person name="Pangilinan J."/>
            <person name="LaButti K."/>
            <person name="Hainaut M."/>
            <person name="Henrissat B."/>
            <person name="Grigoriev I.V."/>
            <person name="Spatafora J.W."/>
            <person name="Aime M.C."/>
        </authorList>
    </citation>
    <scope>NUCLEOTIDE SEQUENCE [LARGE SCALE GENOMIC DNA]</scope>
    <source>
        <strain evidence="2">MCA 4198</strain>
    </source>
</reference>